<dbReference type="Proteomes" id="UP000481153">
    <property type="component" value="Unassembled WGS sequence"/>
</dbReference>
<dbReference type="VEuPathDB" id="FungiDB:AeMF1_009296"/>
<proteinExistence type="predicted"/>
<keyword evidence="3" id="KW-1185">Reference proteome</keyword>
<evidence type="ECO:0000313" key="3">
    <source>
        <dbReference type="Proteomes" id="UP000481153"/>
    </source>
</evidence>
<evidence type="ECO:0000313" key="2">
    <source>
        <dbReference type="EMBL" id="KAF0730943.1"/>
    </source>
</evidence>
<feature type="compositionally biased region" description="Polar residues" evidence="1">
    <location>
        <begin position="1"/>
        <end position="16"/>
    </location>
</feature>
<protein>
    <submittedName>
        <fullName evidence="2">Uncharacterized protein</fullName>
    </submittedName>
</protein>
<sequence length="85" mass="9343">MEVQPQSLQMPATPSEFNDHGRRTKSNSYDTSTPGLSKDISDDQQELLRKKQDVLDIGAMSPVQSTKSPHSTGQKAIKMPKAMAI</sequence>
<name>A0A6G0WTY1_9STRA</name>
<reference evidence="2 3" key="1">
    <citation type="submission" date="2019-07" db="EMBL/GenBank/DDBJ databases">
        <title>Genomics analysis of Aphanomyces spp. identifies a new class of oomycete effector associated with host adaptation.</title>
        <authorList>
            <person name="Gaulin E."/>
        </authorList>
    </citation>
    <scope>NUCLEOTIDE SEQUENCE [LARGE SCALE GENOMIC DNA]</scope>
    <source>
        <strain evidence="2 3">ATCC 201684</strain>
    </source>
</reference>
<dbReference type="EMBL" id="VJMJ01000148">
    <property type="protein sequence ID" value="KAF0730943.1"/>
    <property type="molecule type" value="Genomic_DNA"/>
</dbReference>
<gene>
    <name evidence="2" type="ORF">Ae201684_011706</name>
</gene>
<comment type="caution">
    <text evidence="2">The sequence shown here is derived from an EMBL/GenBank/DDBJ whole genome shotgun (WGS) entry which is preliminary data.</text>
</comment>
<accession>A0A6G0WTY1</accession>
<organism evidence="2 3">
    <name type="scientific">Aphanomyces euteiches</name>
    <dbReference type="NCBI Taxonomy" id="100861"/>
    <lineage>
        <taxon>Eukaryota</taxon>
        <taxon>Sar</taxon>
        <taxon>Stramenopiles</taxon>
        <taxon>Oomycota</taxon>
        <taxon>Saprolegniomycetes</taxon>
        <taxon>Saprolegniales</taxon>
        <taxon>Verrucalvaceae</taxon>
        <taxon>Aphanomyces</taxon>
    </lineage>
</organism>
<dbReference type="AlphaFoldDB" id="A0A6G0WTY1"/>
<feature type="region of interest" description="Disordered" evidence="1">
    <location>
        <begin position="1"/>
        <end position="85"/>
    </location>
</feature>
<dbReference type="OrthoDB" id="77205at2759"/>
<feature type="compositionally biased region" description="Polar residues" evidence="1">
    <location>
        <begin position="62"/>
        <end position="74"/>
    </location>
</feature>
<evidence type="ECO:0000256" key="1">
    <source>
        <dbReference type="SAM" id="MobiDB-lite"/>
    </source>
</evidence>
<feature type="compositionally biased region" description="Polar residues" evidence="1">
    <location>
        <begin position="26"/>
        <end position="35"/>
    </location>
</feature>